<dbReference type="CDD" id="cd05233">
    <property type="entry name" value="SDR_c"/>
    <property type="match status" value="1"/>
</dbReference>
<dbReference type="GO" id="GO:0016491">
    <property type="term" value="F:oxidoreductase activity"/>
    <property type="evidence" value="ECO:0007669"/>
    <property type="project" value="UniProtKB-KW"/>
</dbReference>
<dbReference type="AlphaFoldDB" id="A0A4R7NZH3"/>
<dbReference type="Proteomes" id="UP000295341">
    <property type="component" value="Unassembled WGS sequence"/>
</dbReference>
<dbReference type="EMBL" id="SOBT01000010">
    <property type="protein sequence ID" value="TDU26548.1"/>
    <property type="molecule type" value="Genomic_DNA"/>
</dbReference>
<dbReference type="Pfam" id="PF00106">
    <property type="entry name" value="adh_short"/>
    <property type="match status" value="1"/>
</dbReference>
<dbReference type="Gene3D" id="3.40.50.720">
    <property type="entry name" value="NAD(P)-binding Rossmann-like Domain"/>
    <property type="match status" value="1"/>
</dbReference>
<dbReference type="PRINTS" id="PR00080">
    <property type="entry name" value="SDRFAMILY"/>
</dbReference>
<dbReference type="PANTHER" id="PTHR43391">
    <property type="entry name" value="RETINOL DEHYDROGENASE-RELATED"/>
    <property type="match status" value="1"/>
</dbReference>
<accession>A0A4R7NZH3</accession>
<dbReference type="SUPFAM" id="SSF51735">
    <property type="entry name" value="NAD(P)-binding Rossmann-fold domains"/>
    <property type="match status" value="1"/>
</dbReference>
<proteinExistence type="inferred from homology"/>
<organism evidence="6 7">
    <name type="scientific">Panacagrimonas perspica</name>
    <dbReference type="NCBI Taxonomy" id="381431"/>
    <lineage>
        <taxon>Bacteria</taxon>
        <taxon>Pseudomonadati</taxon>
        <taxon>Pseudomonadota</taxon>
        <taxon>Gammaproteobacteria</taxon>
        <taxon>Nevskiales</taxon>
        <taxon>Nevskiaceae</taxon>
        <taxon>Panacagrimonas</taxon>
    </lineage>
</organism>
<evidence type="ECO:0000256" key="1">
    <source>
        <dbReference type="ARBA" id="ARBA00006484"/>
    </source>
</evidence>
<evidence type="ECO:0000313" key="6">
    <source>
        <dbReference type="EMBL" id="TDU26548.1"/>
    </source>
</evidence>
<dbReference type="InterPro" id="IPR020904">
    <property type="entry name" value="Sc_DH/Rdtase_CS"/>
</dbReference>
<comment type="caution">
    <text evidence="6">The sequence shown here is derived from an EMBL/GenBank/DDBJ whole genome shotgun (WGS) entry which is preliminary data.</text>
</comment>
<evidence type="ECO:0000313" key="7">
    <source>
        <dbReference type="Proteomes" id="UP000295341"/>
    </source>
</evidence>
<sequence>MRTLKDSRVLITGAGSGLGRACALAFAAQGARVAVTDMRADAAQETAKLLEAGGASALSLVLDVTSEESFAAAVTAVTAAWGGVDVLINNAGVATAGTVEESPIKQWDWVFNINVLGCVRGARAVIPTMKAQAGGHIVNVASFAGIANPPAMASYNAAKAAVISLSETLRYEVFPDIGVSVACPSFFKTDLVNTSKVGLASGEKQTAPQMMRIVERMMEKASVTAEDVAGEIVDAVASNRFLVMPHADARSLWRLKRLSPELYFRKAQKATASFLTKR</sequence>
<dbReference type="InterPro" id="IPR002347">
    <property type="entry name" value="SDR_fam"/>
</dbReference>
<dbReference type="PANTHER" id="PTHR43391:SF14">
    <property type="entry name" value="DEHYDROGENASE_REDUCTASE SDR FAMILY PROTEIN 7-LIKE"/>
    <property type="match status" value="1"/>
</dbReference>
<evidence type="ECO:0000256" key="4">
    <source>
        <dbReference type="RuleBase" id="RU000363"/>
    </source>
</evidence>
<reference evidence="6 7" key="1">
    <citation type="submission" date="2019-03" db="EMBL/GenBank/DDBJ databases">
        <title>Genomic Encyclopedia of Type Strains, Phase IV (KMG-IV): sequencing the most valuable type-strain genomes for metagenomic binning, comparative biology and taxonomic classification.</title>
        <authorList>
            <person name="Goeker M."/>
        </authorList>
    </citation>
    <scope>NUCLEOTIDE SEQUENCE [LARGE SCALE GENOMIC DNA]</scope>
    <source>
        <strain evidence="6 7">DSM 26377</strain>
    </source>
</reference>
<dbReference type="InterPro" id="IPR036291">
    <property type="entry name" value="NAD(P)-bd_dom_sf"/>
</dbReference>
<comment type="similarity">
    <text evidence="1 4">Belongs to the short-chain dehydrogenases/reductases (SDR) family.</text>
</comment>
<keyword evidence="3" id="KW-0560">Oxidoreductase</keyword>
<keyword evidence="2" id="KW-0521">NADP</keyword>
<dbReference type="RefSeq" id="WP_133882740.1">
    <property type="nucleotide sequence ID" value="NZ_MWIN01000007.1"/>
</dbReference>
<dbReference type="SMART" id="SM00822">
    <property type="entry name" value="PKS_KR"/>
    <property type="match status" value="1"/>
</dbReference>
<dbReference type="InterPro" id="IPR057326">
    <property type="entry name" value="KR_dom"/>
</dbReference>
<dbReference type="NCBIfam" id="NF004196">
    <property type="entry name" value="PRK05650.1"/>
    <property type="match status" value="1"/>
</dbReference>
<evidence type="ECO:0000256" key="2">
    <source>
        <dbReference type="ARBA" id="ARBA00022857"/>
    </source>
</evidence>
<name>A0A4R7NZH3_9GAMM</name>
<gene>
    <name evidence="6" type="ORF">DFR24_3577</name>
</gene>
<evidence type="ECO:0000259" key="5">
    <source>
        <dbReference type="SMART" id="SM00822"/>
    </source>
</evidence>
<feature type="domain" description="Ketoreductase" evidence="5">
    <location>
        <begin position="7"/>
        <end position="190"/>
    </location>
</feature>
<dbReference type="PRINTS" id="PR00081">
    <property type="entry name" value="GDHRDH"/>
</dbReference>
<keyword evidence="7" id="KW-1185">Reference proteome</keyword>
<protein>
    <submittedName>
        <fullName evidence="6">NADP-dependent 3-hydroxy acid dehydrogenase YdfG</fullName>
    </submittedName>
</protein>
<dbReference type="FunFam" id="3.40.50.720:FF:000084">
    <property type="entry name" value="Short-chain dehydrogenase reductase"/>
    <property type="match status" value="1"/>
</dbReference>
<dbReference type="OrthoDB" id="4690547at2"/>
<evidence type="ECO:0000256" key="3">
    <source>
        <dbReference type="ARBA" id="ARBA00023002"/>
    </source>
</evidence>
<dbReference type="PROSITE" id="PS00061">
    <property type="entry name" value="ADH_SHORT"/>
    <property type="match status" value="1"/>
</dbReference>